<keyword evidence="1" id="KW-0175">Coiled coil</keyword>
<dbReference type="EMBL" id="JAMKFB020000010">
    <property type="protein sequence ID" value="KAL0183244.1"/>
    <property type="molecule type" value="Genomic_DNA"/>
</dbReference>
<feature type="coiled-coil region" evidence="1">
    <location>
        <begin position="3"/>
        <end position="55"/>
    </location>
</feature>
<feature type="non-terminal residue" evidence="2">
    <location>
        <position position="59"/>
    </location>
</feature>
<evidence type="ECO:0000256" key="1">
    <source>
        <dbReference type="SAM" id="Coils"/>
    </source>
</evidence>
<keyword evidence="3" id="KW-1185">Reference proteome</keyword>
<organism evidence="2 3">
    <name type="scientific">Cirrhinus mrigala</name>
    <name type="common">Mrigala</name>
    <dbReference type="NCBI Taxonomy" id="683832"/>
    <lineage>
        <taxon>Eukaryota</taxon>
        <taxon>Metazoa</taxon>
        <taxon>Chordata</taxon>
        <taxon>Craniata</taxon>
        <taxon>Vertebrata</taxon>
        <taxon>Euteleostomi</taxon>
        <taxon>Actinopterygii</taxon>
        <taxon>Neopterygii</taxon>
        <taxon>Teleostei</taxon>
        <taxon>Ostariophysi</taxon>
        <taxon>Cypriniformes</taxon>
        <taxon>Cyprinidae</taxon>
        <taxon>Labeoninae</taxon>
        <taxon>Labeonini</taxon>
        <taxon>Cirrhinus</taxon>
    </lineage>
</organism>
<dbReference type="AlphaFoldDB" id="A0ABD0QAG5"/>
<evidence type="ECO:0000313" key="2">
    <source>
        <dbReference type="EMBL" id="KAL0183244.1"/>
    </source>
</evidence>
<name>A0ABD0QAG5_CIRMR</name>
<sequence>SVLVGLQAEKEVLLRSVKEQEAEITNLRQAAQLHQATLLQERDRSQREMAVLQSQMQAK</sequence>
<protein>
    <submittedName>
        <fullName evidence="2">Uncharacterized protein</fullName>
    </submittedName>
</protein>
<reference evidence="2 3" key="1">
    <citation type="submission" date="2024-05" db="EMBL/GenBank/DDBJ databases">
        <title>Genome sequencing and assembly of Indian major carp, Cirrhinus mrigala (Hamilton, 1822).</title>
        <authorList>
            <person name="Mohindra V."/>
            <person name="Chowdhury L.M."/>
            <person name="Lal K."/>
            <person name="Jena J.K."/>
        </authorList>
    </citation>
    <scope>NUCLEOTIDE SEQUENCE [LARGE SCALE GENOMIC DNA]</scope>
    <source>
        <strain evidence="2">CM1030</strain>
        <tissue evidence="2">Blood</tissue>
    </source>
</reference>
<evidence type="ECO:0000313" key="3">
    <source>
        <dbReference type="Proteomes" id="UP001529510"/>
    </source>
</evidence>
<proteinExistence type="predicted"/>
<feature type="non-terminal residue" evidence="2">
    <location>
        <position position="1"/>
    </location>
</feature>
<comment type="caution">
    <text evidence="2">The sequence shown here is derived from an EMBL/GenBank/DDBJ whole genome shotgun (WGS) entry which is preliminary data.</text>
</comment>
<gene>
    <name evidence="2" type="ORF">M9458_022619</name>
</gene>
<accession>A0ABD0QAG5</accession>
<dbReference type="Proteomes" id="UP001529510">
    <property type="component" value="Unassembled WGS sequence"/>
</dbReference>